<keyword evidence="1" id="KW-0472">Membrane</keyword>
<comment type="caution">
    <text evidence="2">The sequence shown here is derived from an EMBL/GenBank/DDBJ whole genome shotgun (WGS) entry which is preliminary data.</text>
</comment>
<keyword evidence="1" id="KW-0812">Transmembrane</keyword>
<dbReference type="RefSeq" id="WP_284319211.1">
    <property type="nucleotide sequence ID" value="NZ_BSOB01000004.1"/>
</dbReference>
<name>A0ABQ5XLK6_9GAMM</name>
<accession>A0ABQ5XLK6</accession>
<gene>
    <name evidence="2" type="ORF">GCM10007901_03960</name>
</gene>
<keyword evidence="3" id="KW-1185">Reference proteome</keyword>
<sequence length="115" mass="12880">MGIAQLLGWQWNGYSRYHQSRINLLLHIFVVPVFLAGNVALVVAIIKGFWIIGFAGLAAMVLSVALQGRGHRQEAVLPEPFTSPINAVSRIFLEQWITFPRFVLSGGWLKAMRHP</sequence>
<evidence type="ECO:0000256" key="1">
    <source>
        <dbReference type="SAM" id="Phobius"/>
    </source>
</evidence>
<proteinExistence type="predicted"/>
<feature type="transmembrane region" description="Helical" evidence="1">
    <location>
        <begin position="24"/>
        <end position="43"/>
    </location>
</feature>
<protein>
    <recommendedName>
        <fullName evidence="4">Terminase</fullName>
    </recommendedName>
</protein>
<dbReference type="Proteomes" id="UP001156670">
    <property type="component" value="Unassembled WGS sequence"/>
</dbReference>
<organism evidence="2 3">
    <name type="scientific">Dyella acidisoli</name>
    <dbReference type="NCBI Taxonomy" id="1867834"/>
    <lineage>
        <taxon>Bacteria</taxon>
        <taxon>Pseudomonadati</taxon>
        <taxon>Pseudomonadota</taxon>
        <taxon>Gammaproteobacteria</taxon>
        <taxon>Lysobacterales</taxon>
        <taxon>Rhodanobacteraceae</taxon>
        <taxon>Dyella</taxon>
    </lineage>
</organism>
<evidence type="ECO:0000313" key="3">
    <source>
        <dbReference type="Proteomes" id="UP001156670"/>
    </source>
</evidence>
<evidence type="ECO:0008006" key="4">
    <source>
        <dbReference type="Google" id="ProtNLM"/>
    </source>
</evidence>
<keyword evidence="1" id="KW-1133">Transmembrane helix</keyword>
<evidence type="ECO:0000313" key="2">
    <source>
        <dbReference type="EMBL" id="GLQ91446.1"/>
    </source>
</evidence>
<reference evidence="3" key="1">
    <citation type="journal article" date="2019" name="Int. J. Syst. Evol. Microbiol.">
        <title>The Global Catalogue of Microorganisms (GCM) 10K type strain sequencing project: providing services to taxonomists for standard genome sequencing and annotation.</title>
        <authorList>
            <consortium name="The Broad Institute Genomics Platform"/>
            <consortium name="The Broad Institute Genome Sequencing Center for Infectious Disease"/>
            <person name="Wu L."/>
            <person name="Ma J."/>
        </authorList>
    </citation>
    <scope>NUCLEOTIDE SEQUENCE [LARGE SCALE GENOMIC DNA]</scope>
    <source>
        <strain evidence="3">NBRC 111980</strain>
    </source>
</reference>
<dbReference type="EMBL" id="BSOB01000004">
    <property type="protein sequence ID" value="GLQ91446.1"/>
    <property type="molecule type" value="Genomic_DNA"/>
</dbReference>
<feature type="transmembrane region" description="Helical" evidence="1">
    <location>
        <begin position="49"/>
        <end position="66"/>
    </location>
</feature>